<dbReference type="AlphaFoldDB" id="A0A4Y8WBK7"/>
<evidence type="ECO:0000313" key="2">
    <source>
        <dbReference type="EMBL" id="TFH89955.1"/>
    </source>
</evidence>
<reference evidence="2 3" key="1">
    <citation type="submission" date="2019-01" db="EMBL/GenBank/DDBJ databases">
        <title>Vibrio BEI176 sp. nov, a marine bacterium isolated from China: eastern marignal seas.</title>
        <authorList>
            <person name="Li B."/>
        </authorList>
    </citation>
    <scope>NUCLEOTIDE SEQUENCE [LARGE SCALE GENOMIC DNA]</scope>
    <source>
        <strain evidence="2 3">BEI176</strain>
    </source>
</reference>
<comment type="caution">
    <text evidence="2">The sequence shown here is derived from an EMBL/GenBank/DDBJ whole genome shotgun (WGS) entry which is preliminary data.</text>
</comment>
<evidence type="ECO:0000256" key="1">
    <source>
        <dbReference type="SAM" id="SignalP"/>
    </source>
</evidence>
<dbReference type="Proteomes" id="UP000297753">
    <property type="component" value="Unassembled WGS sequence"/>
</dbReference>
<sequence length="149" mass="16530">MNNKILLASITSGLIVGALAAEIGSPTVARSLQSETSIILKSNEGIHHMGMNAGIKLKRSGKYEMYFLTDQKVGFNSSGEYYFQRHGLSLMPEMSEQVIPAKNDASVIDIMFSQRGMHSLEDLKLIPLSDKQMILVAPRYSYLFTDIVE</sequence>
<feature type="chain" id="PRO_5021231695" evidence="1">
    <location>
        <begin position="21"/>
        <end position="149"/>
    </location>
</feature>
<dbReference type="EMBL" id="SATR01000039">
    <property type="protein sequence ID" value="TFH89955.1"/>
    <property type="molecule type" value="Genomic_DNA"/>
</dbReference>
<name>A0A4Y8WBK7_9VIBR</name>
<keyword evidence="3" id="KW-1185">Reference proteome</keyword>
<dbReference type="OrthoDB" id="5876808at2"/>
<feature type="signal peptide" evidence="1">
    <location>
        <begin position="1"/>
        <end position="20"/>
    </location>
</feature>
<keyword evidence="1" id="KW-0732">Signal</keyword>
<organism evidence="2 3">
    <name type="scientific">Vibrio ouci</name>
    <dbReference type="NCBI Taxonomy" id="2499078"/>
    <lineage>
        <taxon>Bacteria</taxon>
        <taxon>Pseudomonadati</taxon>
        <taxon>Pseudomonadota</taxon>
        <taxon>Gammaproteobacteria</taxon>
        <taxon>Vibrionales</taxon>
        <taxon>Vibrionaceae</taxon>
        <taxon>Vibrio</taxon>
    </lineage>
</organism>
<protein>
    <submittedName>
        <fullName evidence="2">Uncharacterized protein</fullName>
    </submittedName>
</protein>
<proteinExistence type="predicted"/>
<evidence type="ECO:0000313" key="3">
    <source>
        <dbReference type="Proteomes" id="UP000297753"/>
    </source>
</evidence>
<gene>
    <name evidence="2" type="ORF">ELS82_19500</name>
</gene>
<dbReference type="RefSeq" id="WP_134836958.1">
    <property type="nucleotide sequence ID" value="NZ_SATR01000039.1"/>
</dbReference>
<accession>A0A4Y8WBK7</accession>